<keyword evidence="1" id="KW-1185">Reference proteome</keyword>
<evidence type="ECO:0000313" key="2">
    <source>
        <dbReference type="WBParaSite" id="nRc.2.0.1.t04565-RA"/>
    </source>
</evidence>
<dbReference type="AlphaFoldDB" id="A0A915HT38"/>
<dbReference type="WBParaSite" id="nRc.2.0.1.t04565-RA">
    <property type="protein sequence ID" value="nRc.2.0.1.t04565-RA"/>
    <property type="gene ID" value="nRc.2.0.1.g04565"/>
</dbReference>
<accession>A0A915HT38</accession>
<reference evidence="2" key="1">
    <citation type="submission" date="2022-11" db="UniProtKB">
        <authorList>
            <consortium name="WormBaseParasite"/>
        </authorList>
    </citation>
    <scope>IDENTIFICATION</scope>
</reference>
<evidence type="ECO:0000313" key="1">
    <source>
        <dbReference type="Proteomes" id="UP000887565"/>
    </source>
</evidence>
<organism evidence="1 2">
    <name type="scientific">Romanomermis culicivorax</name>
    <name type="common">Nematode worm</name>
    <dbReference type="NCBI Taxonomy" id="13658"/>
    <lineage>
        <taxon>Eukaryota</taxon>
        <taxon>Metazoa</taxon>
        <taxon>Ecdysozoa</taxon>
        <taxon>Nematoda</taxon>
        <taxon>Enoplea</taxon>
        <taxon>Dorylaimia</taxon>
        <taxon>Mermithida</taxon>
        <taxon>Mermithoidea</taxon>
        <taxon>Mermithidae</taxon>
        <taxon>Romanomermis</taxon>
    </lineage>
</organism>
<proteinExistence type="predicted"/>
<protein>
    <submittedName>
        <fullName evidence="2">Uncharacterized protein</fullName>
    </submittedName>
</protein>
<sequence>MIQGMTCYTKIHLKKKSTEHLQNSKSYPLDVMGNISRVVFLALGAEHVLDSNLFICSSKL</sequence>
<name>A0A915HT38_ROMCU</name>
<dbReference type="Proteomes" id="UP000887565">
    <property type="component" value="Unplaced"/>
</dbReference>